<dbReference type="Proteomes" id="UP000193450">
    <property type="component" value="Chromosome"/>
</dbReference>
<dbReference type="GO" id="GO:0008688">
    <property type="term" value="F:3-(3-hydroxyphenyl)propionate hydroxylase activity"/>
    <property type="evidence" value="ECO:0007669"/>
    <property type="project" value="TreeGrafter"/>
</dbReference>
<dbReference type="PRINTS" id="PR00420">
    <property type="entry name" value="RNGMNOXGNASE"/>
</dbReference>
<organism evidence="3 4">
    <name type="scientific">Oceanicoccus sagamiensis</name>
    <dbReference type="NCBI Taxonomy" id="716816"/>
    <lineage>
        <taxon>Bacteria</taxon>
        <taxon>Pseudomonadati</taxon>
        <taxon>Pseudomonadota</taxon>
        <taxon>Gammaproteobacteria</taxon>
        <taxon>Cellvibrionales</taxon>
        <taxon>Spongiibacteraceae</taxon>
        <taxon>Oceanicoccus</taxon>
    </lineage>
</organism>
<dbReference type="Pfam" id="PF01494">
    <property type="entry name" value="FAD_binding_3"/>
    <property type="match status" value="1"/>
</dbReference>
<dbReference type="KEGG" id="osg:BST96_04145"/>
<keyword evidence="4" id="KW-1185">Reference proteome</keyword>
<dbReference type="InterPro" id="IPR036188">
    <property type="entry name" value="FAD/NAD-bd_sf"/>
</dbReference>
<dbReference type="OrthoDB" id="8672648at2"/>
<protein>
    <recommendedName>
        <fullName evidence="2">FAD-binding domain-containing protein</fullName>
    </recommendedName>
</protein>
<dbReference type="PANTHER" id="PTHR43476:SF3">
    <property type="entry name" value="FAD-BINDING MONOOXYGENASE"/>
    <property type="match status" value="1"/>
</dbReference>
<dbReference type="GO" id="GO:0071949">
    <property type="term" value="F:FAD binding"/>
    <property type="evidence" value="ECO:0007669"/>
    <property type="project" value="InterPro"/>
</dbReference>
<dbReference type="SUPFAM" id="SSF51905">
    <property type="entry name" value="FAD/NAD(P)-binding domain"/>
    <property type="match status" value="1"/>
</dbReference>
<dbReference type="Gene3D" id="3.30.70.2450">
    <property type="match status" value="1"/>
</dbReference>
<dbReference type="RefSeq" id="WP_085757481.1">
    <property type="nucleotide sequence ID" value="NZ_CP019343.1"/>
</dbReference>
<gene>
    <name evidence="3" type="ORF">BST96_04145</name>
</gene>
<accession>A0A1X9N5J3</accession>
<evidence type="ECO:0000313" key="4">
    <source>
        <dbReference type="Proteomes" id="UP000193450"/>
    </source>
</evidence>
<evidence type="ECO:0000256" key="1">
    <source>
        <dbReference type="ARBA" id="ARBA00023002"/>
    </source>
</evidence>
<feature type="domain" description="FAD-binding" evidence="2">
    <location>
        <begin position="8"/>
        <end position="347"/>
    </location>
</feature>
<dbReference type="Gene3D" id="3.50.50.60">
    <property type="entry name" value="FAD/NAD(P)-binding domain"/>
    <property type="match status" value="1"/>
</dbReference>
<dbReference type="AlphaFoldDB" id="A0A1X9N5J3"/>
<dbReference type="PANTHER" id="PTHR43476">
    <property type="entry name" value="3-(3-HYDROXY-PHENYL)PROPIONATE/3-HYDROXYCINNAMIC ACID HYDROXYLASE"/>
    <property type="match status" value="1"/>
</dbReference>
<dbReference type="InterPro" id="IPR002938">
    <property type="entry name" value="FAD-bd"/>
</dbReference>
<keyword evidence="1" id="KW-0560">Oxidoreductase</keyword>
<evidence type="ECO:0000313" key="3">
    <source>
        <dbReference type="EMBL" id="ARN73370.1"/>
    </source>
</evidence>
<dbReference type="EMBL" id="CP019343">
    <property type="protein sequence ID" value="ARN73370.1"/>
    <property type="molecule type" value="Genomic_DNA"/>
</dbReference>
<reference evidence="3 4" key="1">
    <citation type="submission" date="2016-11" db="EMBL/GenBank/DDBJ databases">
        <title>Trade-off between light-utilization and light-protection in marine flavobacteria.</title>
        <authorList>
            <person name="Kumagai Y."/>
        </authorList>
    </citation>
    <scope>NUCLEOTIDE SEQUENCE [LARGE SCALE GENOMIC DNA]</scope>
    <source>
        <strain evidence="3 4">NBRC 107125</strain>
    </source>
</reference>
<name>A0A1X9N5J3_9GAMM</name>
<evidence type="ECO:0000259" key="2">
    <source>
        <dbReference type="Pfam" id="PF01494"/>
    </source>
</evidence>
<proteinExistence type="predicted"/>
<sequence length="401" mass="45376">MEVSKENPVIVAGAGPVGCTFALYLAQHGIPVRILESEPDMPLTLRASTWHPPTLDMMDTLGIGAPLVATGLKVPRYQYRDRRSDLCAEFDLGTLEGDTNHPYRIQVEQYRMTRIAKVMLETLPHAEIEFGTVVETVWQTDDWVMVKTRTAEGTKEFRAPYVFGADGASSNIRVSSGIAYEGFTFPERFLIASTPFALDQHIPNLASVSYFADPDEWFLALHCRPLWRVLVPTDPEADPEELMSDDYLEKTLQGLVPKKGKYEIGHRTLYPVHQRVAETYRKGRVFLGGDAAHINNPLGGMGMNGGIHDAYNLAEKMVAFLNGEVNEDAFDLYDRQRRTMATKFVQRQSIRNKEMLENKDPESSRKQIQEMIEITQDPERHKAFCRENSMLNCLQEASEIT</sequence>
<dbReference type="InterPro" id="IPR050631">
    <property type="entry name" value="PheA/TfdB_FAD_monoxygenase"/>
</dbReference>
<dbReference type="GO" id="GO:0019622">
    <property type="term" value="P:3-(3-hydroxy)phenylpropionate catabolic process"/>
    <property type="evidence" value="ECO:0007669"/>
    <property type="project" value="TreeGrafter"/>
</dbReference>
<dbReference type="STRING" id="716816.BST96_04145"/>